<evidence type="ECO:0000313" key="1">
    <source>
        <dbReference type="EMBL" id="RYQ81612.1"/>
    </source>
</evidence>
<name>A0A444WW67_ARAHY</name>
<accession>A0A444WW67</accession>
<organism evidence="1 2">
    <name type="scientific">Arachis hypogaea</name>
    <name type="common">Peanut</name>
    <dbReference type="NCBI Taxonomy" id="3818"/>
    <lineage>
        <taxon>Eukaryota</taxon>
        <taxon>Viridiplantae</taxon>
        <taxon>Streptophyta</taxon>
        <taxon>Embryophyta</taxon>
        <taxon>Tracheophyta</taxon>
        <taxon>Spermatophyta</taxon>
        <taxon>Magnoliopsida</taxon>
        <taxon>eudicotyledons</taxon>
        <taxon>Gunneridae</taxon>
        <taxon>Pentapetalae</taxon>
        <taxon>rosids</taxon>
        <taxon>fabids</taxon>
        <taxon>Fabales</taxon>
        <taxon>Fabaceae</taxon>
        <taxon>Papilionoideae</taxon>
        <taxon>50 kb inversion clade</taxon>
        <taxon>dalbergioids sensu lato</taxon>
        <taxon>Dalbergieae</taxon>
        <taxon>Pterocarpus clade</taxon>
        <taxon>Arachis</taxon>
    </lineage>
</organism>
<keyword evidence="2" id="KW-1185">Reference proteome</keyword>
<gene>
    <name evidence="1" type="ORF">Ahy_Scaffold1g107498</name>
</gene>
<reference evidence="1 2" key="1">
    <citation type="submission" date="2019-01" db="EMBL/GenBank/DDBJ databases">
        <title>Sequencing of cultivated peanut Arachis hypogaea provides insights into genome evolution and oil improvement.</title>
        <authorList>
            <person name="Chen X."/>
        </authorList>
    </citation>
    <scope>NUCLEOTIDE SEQUENCE [LARGE SCALE GENOMIC DNA]</scope>
    <source>
        <strain evidence="2">cv. Fuhuasheng</strain>
        <tissue evidence="1">Leaves</tissue>
    </source>
</reference>
<dbReference type="AlphaFoldDB" id="A0A444WW67"/>
<protein>
    <submittedName>
        <fullName evidence="1">Uncharacterized protein</fullName>
    </submittedName>
</protein>
<dbReference type="Proteomes" id="UP000289738">
    <property type="component" value="Unassembled WGS sequence"/>
</dbReference>
<proteinExistence type="predicted"/>
<sequence length="77" mass="8355">MKNNGSSGPPFEDSFLLPSTTAIEEGLIGNFTTQITLPPTFNSHYQLPTKPHCFSTLSLLTLLLPLSLSLSLCPCFL</sequence>
<evidence type="ECO:0000313" key="2">
    <source>
        <dbReference type="Proteomes" id="UP000289738"/>
    </source>
</evidence>
<dbReference type="EMBL" id="SDMP01000021">
    <property type="protein sequence ID" value="RYQ81612.1"/>
    <property type="molecule type" value="Genomic_DNA"/>
</dbReference>
<comment type="caution">
    <text evidence="1">The sequence shown here is derived from an EMBL/GenBank/DDBJ whole genome shotgun (WGS) entry which is preliminary data.</text>
</comment>